<name>A0ABR2Y3W8_9PEZI</name>
<evidence type="ECO:0000313" key="3">
    <source>
        <dbReference type="Proteomes" id="UP001465668"/>
    </source>
</evidence>
<evidence type="ECO:0000313" key="2">
    <source>
        <dbReference type="EMBL" id="KAK9780775.1"/>
    </source>
</evidence>
<protein>
    <recommendedName>
        <fullName evidence="4">Heterokaryon incompatibility domain-containing protein</fullName>
    </recommendedName>
</protein>
<feature type="region of interest" description="Disordered" evidence="1">
    <location>
        <begin position="266"/>
        <end position="294"/>
    </location>
</feature>
<evidence type="ECO:0008006" key="4">
    <source>
        <dbReference type="Google" id="ProtNLM"/>
    </source>
</evidence>
<dbReference type="InterPro" id="IPR011990">
    <property type="entry name" value="TPR-like_helical_dom_sf"/>
</dbReference>
<keyword evidence="3" id="KW-1185">Reference proteome</keyword>
<feature type="compositionally biased region" description="Basic and acidic residues" evidence="1">
    <location>
        <begin position="553"/>
        <end position="566"/>
    </location>
</feature>
<accession>A0ABR2Y3W8</accession>
<sequence>MQSMDDAFATIFETPKSHDQTQKYASSCQQGYSSLIFSSSSIFLIHGFATNKFIYFREVLENWVSKSSRTADKPVLVRAFRFDVTSIIADGSKALLGESKRLRDALTRWVEDSQSKGATAAAAAVSRDTRSDTMFFIAHGLGSWILKDVLASPSSGSITSAPIDVALIDAAVGHNSSGRSYVGYLQRMSNSINLGDSVKDSYESLSEVSREVDDNFDTFKKHHQKLTDRFLSLFWSPNYDKEVARLDSIGLFKTIKKVFAPVPDEQSTQAAPVNHAVPNSPTRRTFGGQPSSPTNLKAVETRNVGSVPLTDNANISRFGMSRFDEMKRHMNAGDAGDARDAREEVRSVVSETLQPALTSSPENLKLASRLASSFFHRGQLQNAKVLFDQVLRAMEESNPPPIIDIIATRMQITITMMYGGIQSGIQSEDDPKGLYSEALEGLDQVLEDISTLDIQNESDEDRMRKAEIQEDCRKWRARCMLRAGKWNDSEKLMSNLIDAGLGASDEKLHRDLALAYANMGNYTLAKDCIKAAETRLFPDSLEDNSEGSSNTYERNRVGNEERPEEKLATARSTELKHIQIRLADATISMFAGEYVPALKISSETVTALKEAIGAIHFRTLAASNLQARCKAYMGEYKEAATLASNTYETVANTLGRRHPLALESMDCLAHVYRAQHRFAEAIATAKSLAENSKKTLGSTHPQTIRADYQVAVSQLAIGDYFTAEKGLRKVVISAGDHMGENHPEKLKYTSKFAHALLEMGKVDKACEVAMNVAKRQAIHYWKPQSYFATRHLDGSNELKPSQLSITTDFELAMVLKRLHFRIKEPREALDSIENIAVLLKGVVVNRREVLGPDNLETLWAYRELINVRTMRNMLRVRQGTIKRIDWKKLEKRSQQIYLSFDSRLGSYHPRTLTCRLWWFAFAVLNEPKGSKQIEEKSKEILQILSTPGVTNERLVESMQMRNSLADLLVQAGYKTFASELLKPVKHRMKPDAEETDTNEDSSLYAVAKRVSEYHKKCLIATTPFVHVEMDHLPYGSNPSWAARVPYLSRQEYDGLGFSDYPVRMGWDKTRLLRGDLTEHSAEETAAFLQTWLYFGVMHEALQIPIRREEFVLESSGLAFVTTKKLPGLIASAQKSMRMKARISSLAGFWSLLSKAAVCLQEVRLFLRYHVWYHGQVPPDSNRVKQDALPDEILLSPPTVDHGDCSMQSCTANNIDEHNYVTKHTPECTGDCSFRGPDPEKVKGILRQGLLPVVRITTRLGTDAIEVEVTSVAEGSMLHPFIAISHVWSDGLGNQGQNELPICQLRRLQRFADYAFNTDPVSCPSAPLQLAVTRQIPYNGWAHKFHGVKPMAYAYKKAVGYRQTCFWVDTLCVPRDPETRSLAISRLRDVYWSASSVLVLDADLEELSSSTPKPELLVRMQASGWMRRMWTLQEGALGAWSLQIQLSDGTFDVGGSAARLWSGWWSRSLVTNTVELRAANFFDDFAHLRKAFDKPLKTSDFDVPGYPTLWESNPKQISRLPETSRTERLLQEISLIPPSIIFSPGRKLQRQGYRWVTNPLWITQLYHRNIRGSNAHTPFDPSVGLQVWFPGFIIFAAWVIDPVAPHFYFCDTTSRRWYKATYDVSTGDVPNLASDLKSRGHTPLQTEMAVIVPPMQMSSDVEILQNFDAPWKVPVLPNVKLTLNPYKGGKYFSKHTIYCNYLRRVRVQLVAEDEVKKMLVSNGQQLSDDAEPGFDTLASFPQIARAERTWEGDKSERPYTMERDQKWCIS</sequence>
<dbReference type="PANTHER" id="PTHR39596">
    <property type="match status" value="1"/>
</dbReference>
<dbReference type="Proteomes" id="UP001465668">
    <property type="component" value="Unassembled WGS sequence"/>
</dbReference>
<dbReference type="SUPFAM" id="SSF48452">
    <property type="entry name" value="TPR-like"/>
    <property type="match status" value="2"/>
</dbReference>
<organism evidence="2 3">
    <name type="scientific">Seiridium cardinale</name>
    <dbReference type="NCBI Taxonomy" id="138064"/>
    <lineage>
        <taxon>Eukaryota</taxon>
        <taxon>Fungi</taxon>
        <taxon>Dikarya</taxon>
        <taxon>Ascomycota</taxon>
        <taxon>Pezizomycotina</taxon>
        <taxon>Sordariomycetes</taxon>
        <taxon>Xylariomycetidae</taxon>
        <taxon>Amphisphaeriales</taxon>
        <taxon>Sporocadaceae</taxon>
        <taxon>Seiridium</taxon>
    </lineage>
</organism>
<feature type="region of interest" description="Disordered" evidence="1">
    <location>
        <begin position="539"/>
        <end position="566"/>
    </location>
</feature>
<evidence type="ECO:0000256" key="1">
    <source>
        <dbReference type="SAM" id="MobiDB-lite"/>
    </source>
</evidence>
<dbReference type="Gene3D" id="1.25.40.10">
    <property type="entry name" value="Tetratricopeptide repeat domain"/>
    <property type="match status" value="2"/>
</dbReference>
<proteinExistence type="predicted"/>
<comment type="caution">
    <text evidence="2">The sequence shown here is derived from an EMBL/GenBank/DDBJ whole genome shotgun (WGS) entry which is preliminary data.</text>
</comment>
<gene>
    <name evidence="2" type="ORF">SCAR479_01961</name>
</gene>
<reference evidence="2 3" key="1">
    <citation type="submission" date="2024-02" db="EMBL/GenBank/DDBJ databases">
        <title>First draft genome assembly of two strains of Seiridium cardinale.</title>
        <authorList>
            <person name="Emiliani G."/>
            <person name="Scali E."/>
        </authorList>
    </citation>
    <scope>NUCLEOTIDE SEQUENCE [LARGE SCALE GENOMIC DNA]</scope>
    <source>
        <strain evidence="2 3">BM-138-000479</strain>
    </source>
</reference>
<dbReference type="PANTHER" id="PTHR39596:SF2">
    <property type="entry name" value="HET DOMAIN PROTEIN (AFU_ORTHOLOGUE AFUA_1G17550)-RELATED"/>
    <property type="match status" value="1"/>
</dbReference>
<dbReference type="EMBL" id="JARVKM010000005">
    <property type="protein sequence ID" value="KAK9780775.1"/>
    <property type="molecule type" value="Genomic_DNA"/>
</dbReference>